<reference evidence="2" key="1">
    <citation type="journal article" date="2019" name="Int. J. Syst. Evol. Microbiol.">
        <title>The Global Catalogue of Microorganisms (GCM) 10K type strain sequencing project: providing services to taxonomists for standard genome sequencing and annotation.</title>
        <authorList>
            <consortium name="The Broad Institute Genomics Platform"/>
            <consortium name="The Broad Institute Genome Sequencing Center for Infectious Disease"/>
            <person name="Wu L."/>
            <person name="Ma J."/>
        </authorList>
    </citation>
    <scope>NUCLEOTIDE SEQUENCE [LARGE SCALE GENOMIC DNA]</scope>
    <source>
        <strain evidence="2">JCM 12140</strain>
    </source>
</reference>
<name>A0ABP4K8K2_9MICO</name>
<evidence type="ECO:0000313" key="2">
    <source>
        <dbReference type="Proteomes" id="UP001501742"/>
    </source>
</evidence>
<proteinExistence type="predicted"/>
<accession>A0ABP4K8K2</accession>
<organism evidence="1 2">
    <name type="scientific">Curtobacterium herbarum</name>
    <dbReference type="NCBI Taxonomy" id="150122"/>
    <lineage>
        <taxon>Bacteria</taxon>
        <taxon>Bacillati</taxon>
        <taxon>Actinomycetota</taxon>
        <taxon>Actinomycetes</taxon>
        <taxon>Micrococcales</taxon>
        <taxon>Microbacteriaceae</taxon>
        <taxon>Curtobacterium</taxon>
    </lineage>
</organism>
<comment type="caution">
    <text evidence="1">The sequence shown here is derived from an EMBL/GenBank/DDBJ whole genome shotgun (WGS) entry which is preliminary data.</text>
</comment>
<dbReference type="EMBL" id="BAAAJX010000010">
    <property type="protein sequence ID" value="GAA1493679.1"/>
    <property type="molecule type" value="Genomic_DNA"/>
</dbReference>
<evidence type="ECO:0000313" key="1">
    <source>
        <dbReference type="EMBL" id="GAA1493679.1"/>
    </source>
</evidence>
<gene>
    <name evidence="1" type="ORF">GCM10009627_20250</name>
</gene>
<dbReference type="Proteomes" id="UP001501742">
    <property type="component" value="Unassembled WGS sequence"/>
</dbReference>
<protein>
    <recommendedName>
        <fullName evidence="3">Secreted protein</fullName>
    </recommendedName>
</protein>
<sequence>MRWSSESIVLILRVVVASRHRPTQETCVASRAPDGSPVRGTLQASVLVSVLFRPALVWLTLDQASTWSASRE</sequence>
<keyword evidence="2" id="KW-1185">Reference proteome</keyword>
<evidence type="ECO:0008006" key="3">
    <source>
        <dbReference type="Google" id="ProtNLM"/>
    </source>
</evidence>